<sequence length="561" mass="61948">MATETSMVFTKSAYHDVNPSPKNPTKGGWKSAIFIICVEVGERFAYYGVSGNLIMYLTLVLKEPLATAAKNVNLWHGVSAIFPLVGGFVADSYFGRYKTIVFSSITYLLGLIVLVISVEAIPLEHRLLPFFLALYIINIGEGGHRPCIQTFAADQFDDHLPEEKAAKSSFFNWWYLGIVLGATSAILVLIYVQDNIGWGWGFAIPAVVVAAALGVFLTGTSRYRREVPVGSPLTKVAQVIVAAARKRRLSPENDGFGMCVEAGEGGDDVTRSLARTNQFRFLDKAAMMDEIDRLPGKKKDWRLCTVNEVEQVKLLFRLIPIWLSCLMFAVVIAQLGTFYTKQASTLNRTIGSSSHFQIPPASLQVLPGLTILTAVPIYERLLIPTARRFTNHPTGITILQRIGVGIFFSILTMIVSALVESRRIRIAKEHGLIDTPKSILPMSVWWLVPQYVLMGISDVFTVVGLQELFYDQVPEGMRSMGAAAYMSVVGVGGFISSALITVLQAATARHGDEWLKGDNLNRAHLDYFYWVLACLSGLSLVLYVVLAKGFVYKKLQRDDGV</sequence>
<dbReference type="AlphaFoldDB" id="A0AAU9NR31"/>
<feature type="transmembrane region" description="Helical" evidence="7">
    <location>
        <begin position="527"/>
        <end position="547"/>
    </location>
</feature>
<dbReference type="Proteomes" id="UP001157418">
    <property type="component" value="Unassembled WGS sequence"/>
</dbReference>
<evidence type="ECO:0000256" key="7">
    <source>
        <dbReference type="SAM" id="Phobius"/>
    </source>
</evidence>
<dbReference type="GO" id="GO:0016020">
    <property type="term" value="C:membrane"/>
    <property type="evidence" value="ECO:0007669"/>
    <property type="project" value="UniProtKB-SubCell"/>
</dbReference>
<evidence type="ECO:0000256" key="1">
    <source>
        <dbReference type="ARBA" id="ARBA00004141"/>
    </source>
</evidence>
<comment type="caution">
    <text evidence="8">The sequence shown here is derived from an EMBL/GenBank/DDBJ whole genome shotgun (WGS) entry which is preliminary data.</text>
</comment>
<comment type="similarity">
    <text evidence="2">Belongs to the major facilitator superfamily. Proton-dependent oligopeptide transporter (POT/PTR) (TC 2.A.17) family.</text>
</comment>
<comment type="similarity">
    <text evidence="6">Belongs to the major facilitator superfamily. Phosphate:H(+) symporter (TC 2.A.1.9) family.</text>
</comment>
<evidence type="ECO:0000256" key="5">
    <source>
        <dbReference type="ARBA" id="ARBA00023136"/>
    </source>
</evidence>
<feature type="transmembrane region" description="Helical" evidence="7">
    <location>
        <begin position="482"/>
        <end position="507"/>
    </location>
</feature>
<dbReference type="Pfam" id="PF00854">
    <property type="entry name" value="PTR2"/>
    <property type="match status" value="1"/>
</dbReference>
<organism evidence="8 9">
    <name type="scientific">Lactuca virosa</name>
    <dbReference type="NCBI Taxonomy" id="75947"/>
    <lineage>
        <taxon>Eukaryota</taxon>
        <taxon>Viridiplantae</taxon>
        <taxon>Streptophyta</taxon>
        <taxon>Embryophyta</taxon>
        <taxon>Tracheophyta</taxon>
        <taxon>Spermatophyta</taxon>
        <taxon>Magnoliopsida</taxon>
        <taxon>eudicotyledons</taxon>
        <taxon>Gunneridae</taxon>
        <taxon>Pentapetalae</taxon>
        <taxon>asterids</taxon>
        <taxon>campanulids</taxon>
        <taxon>Asterales</taxon>
        <taxon>Asteraceae</taxon>
        <taxon>Cichorioideae</taxon>
        <taxon>Cichorieae</taxon>
        <taxon>Lactucinae</taxon>
        <taxon>Lactuca</taxon>
    </lineage>
</organism>
<dbReference type="Gene3D" id="1.20.1250.20">
    <property type="entry name" value="MFS general substrate transporter like domains"/>
    <property type="match status" value="1"/>
</dbReference>
<keyword evidence="5 7" id="KW-0472">Membrane</keyword>
<evidence type="ECO:0000256" key="6">
    <source>
        <dbReference type="ARBA" id="ARBA00044504"/>
    </source>
</evidence>
<keyword evidence="4 7" id="KW-1133">Transmembrane helix</keyword>
<dbReference type="GO" id="GO:0022857">
    <property type="term" value="F:transmembrane transporter activity"/>
    <property type="evidence" value="ECO:0007669"/>
    <property type="project" value="InterPro"/>
</dbReference>
<dbReference type="PANTHER" id="PTHR11654">
    <property type="entry name" value="OLIGOPEPTIDE TRANSPORTER-RELATED"/>
    <property type="match status" value="1"/>
</dbReference>
<comment type="subcellular location">
    <subcellularLocation>
        <location evidence="1">Membrane</location>
        <topology evidence="1">Multi-pass membrane protein</topology>
    </subcellularLocation>
</comment>
<dbReference type="EMBL" id="CAKMRJ010005412">
    <property type="protein sequence ID" value="CAH1440285.1"/>
    <property type="molecule type" value="Genomic_DNA"/>
</dbReference>
<feature type="transmembrane region" description="Helical" evidence="7">
    <location>
        <begin position="398"/>
        <end position="419"/>
    </location>
</feature>
<name>A0AAU9NR31_9ASTR</name>
<keyword evidence="3 7" id="KW-0812">Transmembrane</keyword>
<keyword evidence="9" id="KW-1185">Reference proteome</keyword>
<feature type="transmembrane region" description="Helical" evidence="7">
    <location>
        <begin position="321"/>
        <end position="340"/>
    </location>
</feature>
<evidence type="ECO:0000313" key="9">
    <source>
        <dbReference type="Proteomes" id="UP001157418"/>
    </source>
</evidence>
<dbReference type="InterPro" id="IPR000109">
    <property type="entry name" value="POT_fam"/>
</dbReference>
<accession>A0AAU9NR31</accession>
<evidence type="ECO:0000256" key="3">
    <source>
        <dbReference type="ARBA" id="ARBA00022692"/>
    </source>
</evidence>
<feature type="transmembrane region" description="Helical" evidence="7">
    <location>
        <begin position="173"/>
        <end position="192"/>
    </location>
</feature>
<protein>
    <submittedName>
        <fullName evidence="8">Uncharacterized protein</fullName>
    </submittedName>
</protein>
<evidence type="ECO:0000256" key="4">
    <source>
        <dbReference type="ARBA" id="ARBA00022989"/>
    </source>
</evidence>
<gene>
    <name evidence="8" type="ORF">LVIROSA_LOCUS26430</name>
</gene>
<dbReference type="InterPro" id="IPR036259">
    <property type="entry name" value="MFS_trans_sf"/>
</dbReference>
<feature type="transmembrane region" description="Helical" evidence="7">
    <location>
        <begin position="198"/>
        <end position="217"/>
    </location>
</feature>
<evidence type="ECO:0000313" key="8">
    <source>
        <dbReference type="EMBL" id="CAH1440285.1"/>
    </source>
</evidence>
<reference evidence="8 9" key="1">
    <citation type="submission" date="2022-01" db="EMBL/GenBank/DDBJ databases">
        <authorList>
            <person name="Xiong W."/>
            <person name="Schranz E."/>
        </authorList>
    </citation>
    <scope>NUCLEOTIDE SEQUENCE [LARGE SCALE GENOMIC DNA]</scope>
</reference>
<evidence type="ECO:0000256" key="2">
    <source>
        <dbReference type="ARBA" id="ARBA00005982"/>
    </source>
</evidence>
<feature type="transmembrane region" description="Helical" evidence="7">
    <location>
        <begin position="100"/>
        <end position="121"/>
    </location>
</feature>
<feature type="transmembrane region" description="Helical" evidence="7">
    <location>
        <begin position="73"/>
        <end position="94"/>
    </location>
</feature>
<proteinExistence type="inferred from homology"/>
<dbReference type="SUPFAM" id="SSF103473">
    <property type="entry name" value="MFS general substrate transporter"/>
    <property type="match status" value="1"/>
</dbReference>